<keyword evidence="3" id="KW-1185">Reference proteome</keyword>
<dbReference type="AlphaFoldDB" id="A0AAN9MB02"/>
<reference evidence="2 3" key="1">
    <citation type="submission" date="2024-01" db="EMBL/GenBank/DDBJ databases">
        <title>The genomes of 5 underutilized Papilionoideae crops provide insights into root nodulation and disease resistanc.</title>
        <authorList>
            <person name="Jiang F."/>
        </authorList>
    </citation>
    <scope>NUCLEOTIDE SEQUENCE [LARGE SCALE GENOMIC DNA]</scope>
    <source>
        <strain evidence="2">JINMINGXINNONG_FW02</strain>
        <tissue evidence="2">Leaves</tissue>
    </source>
</reference>
<protein>
    <recommendedName>
        <fullName evidence="4">Pentatricopeptide repeat-containing protein</fullName>
    </recommendedName>
</protein>
<dbReference type="InterPro" id="IPR002885">
    <property type="entry name" value="PPR_rpt"/>
</dbReference>
<dbReference type="InterPro" id="IPR046960">
    <property type="entry name" value="PPR_At4g14850-like_plant"/>
</dbReference>
<evidence type="ECO:0000313" key="3">
    <source>
        <dbReference type="Proteomes" id="UP001374584"/>
    </source>
</evidence>
<dbReference type="GO" id="GO:0003723">
    <property type="term" value="F:RNA binding"/>
    <property type="evidence" value="ECO:0007669"/>
    <property type="project" value="InterPro"/>
</dbReference>
<comment type="caution">
    <text evidence="2">The sequence shown here is derived from an EMBL/GenBank/DDBJ whole genome shotgun (WGS) entry which is preliminary data.</text>
</comment>
<evidence type="ECO:0000256" key="1">
    <source>
        <dbReference type="ARBA" id="ARBA00022737"/>
    </source>
</evidence>
<proteinExistence type="predicted"/>
<evidence type="ECO:0008006" key="4">
    <source>
        <dbReference type="Google" id="ProtNLM"/>
    </source>
</evidence>
<dbReference type="Proteomes" id="UP001374584">
    <property type="component" value="Unassembled WGS sequence"/>
</dbReference>
<dbReference type="PANTHER" id="PTHR47926">
    <property type="entry name" value="PENTATRICOPEPTIDE REPEAT-CONTAINING PROTEIN"/>
    <property type="match status" value="1"/>
</dbReference>
<organism evidence="2 3">
    <name type="scientific">Phaseolus coccineus</name>
    <name type="common">Scarlet runner bean</name>
    <name type="synonym">Phaseolus multiflorus</name>
    <dbReference type="NCBI Taxonomy" id="3886"/>
    <lineage>
        <taxon>Eukaryota</taxon>
        <taxon>Viridiplantae</taxon>
        <taxon>Streptophyta</taxon>
        <taxon>Embryophyta</taxon>
        <taxon>Tracheophyta</taxon>
        <taxon>Spermatophyta</taxon>
        <taxon>Magnoliopsida</taxon>
        <taxon>eudicotyledons</taxon>
        <taxon>Gunneridae</taxon>
        <taxon>Pentapetalae</taxon>
        <taxon>rosids</taxon>
        <taxon>fabids</taxon>
        <taxon>Fabales</taxon>
        <taxon>Fabaceae</taxon>
        <taxon>Papilionoideae</taxon>
        <taxon>50 kb inversion clade</taxon>
        <taxon>NPAAA clade</taxon>
        <taxon>indigoferoid/millettioid clade</taxon>
        <taxon>Phaseoleae</taxon>
        <taxon>Phaseolus</taxon>
    </lineage>
</organism>
<dbReference type="Pfam" id="PF01535">
    <property type="entry name" value="PPR"/>
    <property type="match status" value="2"/>
</dbReference>
<dbReference type="PANTHER" id="PTHR47926:SF542">
    <property type="entry name" value="PENTATRICOPEPTIDE REPEAT-CONTAINING PROTEIN"/>
    <property type="match status" value="1"/>
</dbReference>
<keyword evidence="1" id="KW-0677">Repeat</keyword>
<sequence>MSRTMNAVCLGAGLGALKFISEDKPEPSLVNVVHVERVKFALSFAVMCKNKIISGRKSMSCSVALFSIKAAIDSNCFVGTALLHVYAKCSSIKYASQIFDSMPEKNECGLHGLMGSKQDPFMISSAVSACAGLTTLVEGKQLHAISHNSGFRPNIYVSSSLTDMYAKCGCIREAYLVFQGVMEVWSFVLLNAMIYGFARHNICINTKCMHAVIWVCMKKNRKIFDVLA</sequence>
<dbReference type="InterPro" id="IPR011990">
    <property type="entry name" value="TPR-like_helical_dom_sf"/>
</dbReference>
<accession>A0AAN9MB02</accession>
<evidence type="ECO:0000313" key="2">
    <source>
        <dbReference type="EMBL" id="KAK7348478.1"/>
    </source>
</evidence>
<dbReference type="EMBL" id="JAYMYR010000008">
    <property type="protein sequence ID" value="KAK7348478.1"/>
    <property type="molecule type" value="Genomic_DNA"/>
</dbReference>
<dbReference type="GO" id="GO:0009451">
    <property type="term" value="P:RNA modification"/>
    <property type="evidence" value="ECO:0007669"/>
    <property type="project" value="InterPro"/>
</dbReference>
<gene>
    <name evidence="2" type="ORF">VNO80_23036</name>
</gene>
<dbReference type="Gene3D" id="1.25.40.10">
    <property type="entry name" value="Tetratricopeptide repeat domain"/>
    <property type="match status" value="1"/>
</dbReference>
<name>A0AAN9MB02_PHACN</name>